<dbReference type="VEuPathDB" id="FungiDB:FMAN_12504"/>
<evidence type="ECO:0000313" key="1">
    <source>
        <dbReference type="EMBL" id="CVK98532.1"/>
    </source>
</evidence>
<accession>A0A1L7TNY2</accession>
<sequence>MACKRPSPDSTPNPRRPQRISLFILASRGLELPAFGLKHLGYQKRNQTSYARPWIPHTISSRAIFMFRTSLSHRG</sequence>
<dbReference type="GeneID" id="65091754"/>
<proteinExistence type="predicted"/>
<gene>
    <name evidence="1" type="ORF">FMAN_12504</name>
</gene>
<protein>
    <submittedName>
        <fullName evidence="1">Uncharacterized protein</fullName>
    </submittedName>
</protein>
<keyword evidence="2" id="KW-1185">Reference proteome</keyword>
<name>A0A1L7TNY2_FUSMA</name>
<evidence type="ECO:0000313" key="2">
    <source>
        <dbReference type="Proteomes" id="UP000184255"/>
    </source>
</evidence>
<organism evidence="1 2">
    <name type="scientific">Fusarium mangiferae</name>
    <name type="common">Mango malformation disease fungus</name>
    <dbReference type="NCBI Taxonomy" id="192010"/>
    <lineage>
        <taxon>Eukaryota</taxon>
        <taxon>Fungi</taxon>
        <taxon>Dikarya</taxon>
        <taxon>Ascomycota</taxon>
        <taxon>Pezizomycotina</taxon>
        <taxon>Sordariomycetes</taxon>
        <taxon>Hypocreomycetidae</taxon>
        <taxon>Hypocreales</taxon>
        <taxon>Nectriaceae</taxon>
        <taxon>Fusarium</taxon>
        <taxon>Fusarium fujikuroi species complex</taxon>
    </lineage>
</organism>
<dbReference type="Proteomes" id="UP000184255">
    <property type="component" value="Unassembled WGS sequence"/>
</dbReference>
<comment type="caution">
    <text evidence="1">The sequence shown here is derived from an EMBL/GenBank/DDBJ whole genome shotgun (WGS) entry which is preliminary data.</text>
</comment>
<dbReference type="AlphaFoldDB" id="A0A1L7TNY2"/>
<reference evidence="2" key="1">
    <citation type="journal article" date="2016" name="Genome Biol. Evol.">
        <title>Comparative 'omics' of the Fusarium fujikuroi species complex highlights differences in genetic potential and metabolite synthesis.</title>
        <authorList>
            <person name="Niehaus E.-M."/>
            <person name="Muensterkoetter M."/>
            <person name="Proctor R.H."/>
            <person name="Brown D.W."/>
            <person name="Sharon A."/>
            <person name="Idan Y."/>
            <person name="Oren-Young L."/>
            <person name="Sieber C.M."/>
            <person name="Novak O."/>
            <person name="Pencik A."/>
            <person name="Tarkowska D."/>
            <person name="Hromadova K."/>
            <person name="Freeman S."/>
            <person name="Maymon M."/>
            <person name="Elazar M."/>
            <person name="Youssef S.A."/>
            <person name="El-Shabrawy E.S.M."/>
            <person name="Shalaby A.B.A."/>
            <person name="Houterman P."/>
            <person name="Brock N.L."/>
            <person name="Burkhardt I."/>
            <person name="Tsavkelova E.A."/>
            <person name="Dickschat J.S."/>
            <person name="Galuszka P."/>
            <person name="Gueldener U."/>
            <person name="Tudzynski B."/>
        </authorList>
    </citation>
    <scope>NUCLEOTIDE SEQUENCE [LARGE SCALE GENOMIC DNA]</scope>
    <source>
        <strain evidence="2">MRC7560</strain>
    </source>
</reference>
<dbReference type="RefSeq" id="XP_041685253.1">
    <property type="nucleotide sequence ID" value="XM_041835050.1"/>
</dbReference>
<dbReference type="EMBL" id="FCQH01000009">
    <property type="protein sequence ID" value="CVK98532.1"/>
    <property type="molecule type" value="Genomic_DNA"/>
</dbReference>